<dbReference type="Gene3D" id="3.20.20.70">
    <property type="entry name" value="Aldolase class I"/>
    <property type="match status" value="1"/>
</dbReference>
<dbReference type="Proteomes" id="UP000740727">
    <property type="component" value="Unassembled WGS sequence"/>
</dbReference>
<evidence type="ECO:0000259" key="8">
    <source>
        <dbReference type="Pfam" id="PF00218"/>
    </source>
</evidence>
<feature type="domain" description="Indole-3-glycerol phosphate synthase" evidence="8">
    <location>
        <begin position="1"/>
        <end position="66"/>
    </location>
</feature>
<dbReference type="AlphaFoldDB" id="A0A965LLJ5"/>
<dbReference type="SUPFAM" id="SSF51366">
    <property type="entry name" value="Ribulose-phoshate binding barrel"/>
    <property type="match status" value="1"/>
</dbReference>
<gene>
    <name evidence="9" type="ORF">EBT44_04640</name>
</gene>
<proteinExistence type="predicted"/>
<dbReference type="GO" id="GO:0000162">
    <property type="term" value="P:L-tryptophan biosynthetic process"/>
    <property type="evidence" value="ECO:0007669"/>
    <property type="project" value="UniProtKB-KW"/>
</dbReference>
<evidence type="ECO:0000313" key="10">
    <source>
        <dbReference type="Proteomes" id="UP000740727"/>
    </source>
</evidence>
<organism evidence="9 10">
    <name type="scientific">Candidatus Fonsibacter lacus</name>
    <dbReference type="NCBI Taxonomy" id="2576439"/>
    <lineage>
        <taxon>Bacteria</taxon>
        <taxon>Pseudomonadati</taxon>
        <taxon>Pseudomonadota</taxon>
        <taxon>Alphaproteobacteria</taxon>
        <taxon>Candidatus Pelagibacterales</taxon>
        <taxon>Candidatus Pelagibacterales incertae sedis</taxon>
        <taxon>Candidatus Fonsibacter</taxon>
    </lineage>
</organism>
<dbReference type="EC" id="4.1.1.48" evidence="3"/>
<evidence type="ECO:0000256" key="7">
    <source>
        <dbReference type="ARBA" id="ARBA00023239"/>
    </source>
</evidence>
<evidence type="ECO:0000256" key="2">
    <source>
        <dbReference type="ARBA" id="ARBA00004696"/>
    </source>
</evidence>
<keyword evidence="7" id="KW-0456">Lyase</keyword>
<name>A0A965LLJ5_9PROT</name>
<sequence length="79" mass="8223">NLKTLEINPESFAALAPLVPASIPLIAESGISNSAEVGALSARGASGILVGEALVKDGNPAATIEEFLNRAERERVRRL</sequence>
<dbReference type="InterPro" id="IPR011060">
    <property type="entry name" value="RibuloseP-bd_barrel"/>
</dbReference>
<keyword evidence="4" id="KW-0028">Amino-acid biosynthesis</keyword>
<evidence type="ECO:0000256" key="1">
    <source>
        <dbReference type="ARBA" id="ARBA00001633"/>
    </source>
</evidence>
<evidence type="ECO:0000313" key="9">
    <source>
        <dbReference type="EMBL" id="NBR94107.1"/>
    </source>
</evidence>
<dbReference type="GO" id="GO:0004425">
    <property type="term" value="F:indole-3-glycerol-phosphate synthase activity"/>
    <property type="evidence" value="ECO:0007669"/>
    <property type="project" value="UniProtKB-EC"/>
</dbReference>
<feature type="non-terminal residue" evidence="9">
    <location>
        <position position="1"/>
    </location>
</feature>
<evidence type="ECO:0000256" key="3">
    <source>
        <dbReference type="ARBA" id="ARBA00012362"/>
    </source>
</evidence>
<evidence type="ECO:0000256" key="6">
    <source>
        <dbReference type="ARBA" id="ARBA00023141"/>
    </source>
</evidence>
<dbReference type="InterPro" id="IPR013798">
    <property type="entry name" value="Indole-3-glycerol_P_synth_dom"/>
</dbReference>
<accession>A0A965LLJ5</accession>
<evidence type="ECO:0000256" key="4">
    <source>
        <dbReference type="ARBA" id="ARBA00022605"/>
    </source>
</evidence>
<dbReference type="EMBL" id="RFXN01000058">
    <property type="protein sequence ID" value="NBR94107.1"/>
    <property type="molecule type" value="Genomic_DNA"/>
</dbReference>
<keyword evidence="5" id="KW-0822">Tryptophan biosynthesis</keyword>
<comment type="caution">
    <text evidence="9">The sequence shown here is derived from an EMBL/GenBank/DDBJ whole genome shotgun (WGS) entry which is preliminary data.</text>
</comment>
<comment type="pathway">
    <text evidence="2">Amino-acid biosynthesis; L-tryptophan biosynthesis; L-tryptophan from chorismate: step 4/5.</text>
</comment>
<dbReference type="Pfam" id="PF00218">
    <property type="entry name" value="IGPS"/>
    <property type="match status" value="1"/>
</dbReference>
<reference evidence="9" key="1">
    <citation type="submission" date="2018-10" db="EMBL/GenBank/DDBJ databases">
        <title>Iterative Subtractive Binning of Freshwater Chronoseries Metagenomes Recovers Nearly Complete Genomes from over Four Hundred Novel Species.</title>
        <authorList>
            <person name="Rodriguez-R L.M."/>
            <person name="Tsementzi D."/>
            <person name="Luo C."/>
            <person name="Konstantinidis K.T."/>
        </authorList>
    </citation>
    <scope>NUCLEOTIDE SEQUENCE</scope>
    <source>
        <strain evidence="9">WB5_2A_028</strain>
    </source>
</reference>
<protein>
    <recommendedName>
        <fullName evidence="3">indole-3-glycerol-phosphate synthase</fullName>
        <ecNumber evidence="3">4.1.1.48</ecNumber>
    </recommendedName>
</protein>
<comment type="catalytic activity">
    <reaction evidence="1">
        <text>1-(2-carboxyphenylamino)-1-deoxy-D-ribulose 5-phosphate + H(+) = (1S,2R)-1-C-(indol-3-yl)glycerol 3-phosphate + CO2 + H2O</text>
        <dbReference type="Rhea" id="RHEA:23476"/>
        <dbReference type="ChEBI" id="CHEBI:15377"/>
        <dbReference type="ChEBI" id="CHEBI:15378"/>
        <dbReference type="ChEBI" id="CHEBI:16526"/>
        <dbReference type="ChEBI" id="CHEBI:58613"/>
        <dbReference type="ChEBI" id="CHEBI:58866"/>
        <dbReference type="EC" id="4.1.1.48"/>
    </reaction>
</comment>
<evidence type="ECO:0000256" key="5">
    <source>
        <dbReference type="ARBA" id="ARBA00022822"/>
    </source>
</evidence>
<dbReference type="InterPro" id="IPR013785">
    <property type="entry name" value="Aldolase_TIM"/>
</dbReference>
<keyword evidence="6" id="KW-0057">Aromatic amino acid biosynthesis</keyword>